<dbReference type="AlphaFoldDB" id="A0A7I4XR90"/>
<evidence type="ECO:0000313" key="4">
    <source>
        <dbReference type="WBParaSite" id="HCON_00000250-00001"/>
    </source>
</evidence>
<keyword evidence="1" id="KW-0233">DNA recombination</keyword>
<organism evidence="3 4">
    <name type="scientific">Haemonchus contortus</name>
    <name type="common">Barber pole worm</name>
    <dbReference type="NCBI Taxonomy" id="6289"/>
    <lineage>
        <taxon>Eukaryota</taxon>
        <taxon>Metazoa</taxon>
        <taxon>Ecdysozoa</taxon>
        <taxon>Nematoda</taxon>
        <taxon>Chromadorea</taxon>
        <taxon>Rhabditida</taxon>
        <taxon>Rhabditina</taxon>
        <taxon>Rhabditomorpha</taxon>
        <taxon>Strongyloidea</taxon>
        <taxon>Trichostrongylidae</taxon>
        <taxon>Haemonchus</taxon>
    </lineage>
</organism>
<dbReference type="PANTHER" id="PTHR34605:SF3">
    <property type="entry name" value="P CELL-TYPE AGGLUTINATION PROTEIN MAP4-LIKE-RELATED"/>
    <property type="match status" value="1"/>
</dbReference>
<sequence>MDDNEPTHNKQRDPASSRLLGGSDIAAIIAAMKADQPSSSTQTAVPSFARKGYASQYEFNVSLMQNLSRISKKDLRKEDEEILEATVSLIKVRNETLKIADKHPGVFPFIDNKKQAEAIKSSDIFLSEFLEKVQKEGEKSKKKRTSSPGSAGQPFGGRESAWRPDSRISGYAPRYKSYQQPMERYGYRRNFTPRTPYQKYRKDKPDRPRSPVFCADTKDIGGTNVQTGNELMASGAIERVPRNLSSDLMIHPLSVAEDRSAREYLTASKTNSKDSVYSKRKKSPTGSQETRLNDEDKKRSRTMSTSVAEAQSRTGAHSRQGLMLFSQQVLGQDIPCGPLWKEAGTLCETAIQCNLPHLAEAIRYSLNNHRSNATFKAYSQYCKKFVQWWGAERVKDIPIPKARNLYLAHCIEKGQHSSLPMVSAALSFFLGKQKDLDKELEKSSLESAVRSRVPLHHRTKINTTDFNSLVHLGALSSDPKAFSTVALAILLFRGFLRLSEARNLGVVDLSMDSNSYSVFIRKSKTDQARRGTTVSFKIRGDSEEHTVI</sequence>
<dbReference type="InterPro" id="IPR011010">
    <property type="entry name" value="DNA_brk_join_enz"/>
</dbReference>
<feature type="region of interest" description="Disordered" evidence="2">
    <location>
        <begin position="266"/>
        <end position="315"/>
    </location>
</feature>
<dbReference type="Gene3D" id="1.10.443.10">
    <property type="entry name" value="Intergrase catalytic core"/>
    <property type="match status" value="1"/>
</dbReference>
<dbReference type="GO" id="GO:0003677">
    <property type="term" value="F:DNA binding"/>
    <property type="evidence" value="ECO:0007669"/>
    <property type="project" value="InterPro"/>
</dbReference>
<feature type="compositionally biased region" description="Polar residues" evidence="2">
    <location>
        <begin position="302"/>
        <end position="315"/>
    </location>
</feature>
<dbReference type="SUPFAM" id="SSF56349">
    <property type="entry name" value="DNA breaking-rejoining enzymes"/>
    <property type="match status" value="1"/>
</dbReference>
<dbReference type="InterPro" id="IPR013762">
    <property type="entry name" value="Integrase-like_cat_sf"/>
</dbReference>
<evidence type="ECO:0000313" key="3">
    <source>
        <dbReference type="Proteomes" id="UP000025227"/>
    </source>
</evidence>
<evidence type="ECO:0000256" key="2">
    <source>
        <dbReference type="SAM" id="MobiDB-lite"/>
    </source>
</evidence>
<feature type="region of interest" description="Disordered" evidence="2">
    <location>
        <begin position="1"/>
        <end position="20"/>
    </location>
</feature>
<evidence type="ECO:0000256" key="1">
    <source>
        <dbReference type="ARBA" id="ARBA00023172"/>
    </source>
</evidence>
<name>A0A7I4XR90_HAECO</name>
<proteinExistence type="predicted"/>
<dbReference type="GO" id="GO:0006310">
    <property type="term" value="P:DNA recombination"/>
    <property type="evidence" value="ECO:0007669"/>
    <property type="project" value="UniProtKB-KW"/>
</dbReference>
<dbReference type="InterPro" id="IPR052925">
    <property type="entry name" value="Phage_Integrase-like_Recomb"/>
</dbReference>
<keyword evidence="3" id="KW-1185">Reference proteome</keyword>
<feature type="region of interest" description="Disordered" evidence="2">
    <location>
        <begin position="191"/>
        <end position="227"/>
    </location>
</feature>
<protein>
    <submittedName>
        <fullName evidence="4">Integrase_SAM-like_N domain-containing protein</fullName>
    </submittedName>
</protein>
<dbReference type="PANTHER" id="PTHR34605">
    <property type="entry name" value="PHAGE_INTEGRASE DOMAIN-CONTAINING PROTEIN"/>
    <property type="match status" value="1"/>
</dbReference>
<reference evidence="4" key="1">
    <citation type="submission" date="2020-12" db="UniProtKB">
        <authorList>
            <consortium name="WormBaseParasite"/>
        </authorList>
    </citation>
    <scope>IDENTIFICATION</scope>
    <source>
        <strain evidence="4">MHco3</strain>
    </source>
</reference>
<dbReference type="WBParaSite" id="HCON_00000250-00001">
    <property type="protein sequence ID" value="HCON_00000250-00001"/>
    <property type="gene ID" value="HCON_00000250"/>
</dbReference>
<feature type="compositionally biased region" description="Basic and acidic residues" evidence="2">
    <location>
        <begin position="1"/>
        <end position="15"/>
    </location>
</feature>
<dbReference type="OrthoDB" id="5868766at2759"/>
<accession>A0A7I4XR90</accession>
<dbReference type="Proteomes" id="UP000025227">
    <property type="component" value="Unplaced"/>
</dbReference>
<dbReference type="GO" id="GO:0015074">
    <property type="term" value="P:DNA integration"/>
    <property type="evidence" value="ECO:0007669"/>
    <property type="project" value="InterPro"/>
</dbReference>
<feature type="region of interest" description="Disordered" evidence="2">
    <location>
        <begin position="136"/>
        <end position="175"/>
    </location>
</feature>